<dbReference type="EC" id="7.5.2.11" evidence="8"/>
<comment type="subcellular location">
    <subcellularLocation>
        <location evidence="8">Cell inner membrane</location>
        <topology evidence="8">Peripheral membrane protein</topology>
    </subcellularLocation>
</comment>
<evidence type="ECO:0000313" key="10">
    <source>
        <dbReference type="Proteomes" id="UP000029223"/>
    </source>
</evidence>
<keyword evidence="3" id="KW-0677">Repeat</keyword>
<evidence type="ECO:0000256" key="3">
    <source>
        <dbReference type="ARBA" id="ARBA00022737"/>
    </source>
</evidence>
<comment type="similarity">
    <text evidence="8">Belongs to the ABC transporter superfamily.</text>
</comment>
<organism evidence="9 10">
    <name type="scientific">Vibrio variabilis</name>
    <dbReference type="NCBI Taxonomy" id="990271"/>
    <lineage>
        <taxon>Bacteria</taxon>
        <taxon>Pseudomonadati</taxon>
        <taxon>Pseudomonadota</taxon>
        <taxon>Gammaproteobacteria</taxon>
        <taxon>Vibrionales</taxon>
        <taxon>Vibrionaceae</taxon>
        <taxon>Vibrio</taxon>
    </lineage>
</organism>
<dbReference type="PANTHER" id="PTHR43790">
    <property type="entry name" value="CARBOHYDRATE TRANSPORT ATP-BINDING PROTEIN MG119-RELATED"/>
    <property type="match status" value="1"/>
</dbReference>
<keyword evidence="10" id="KW-1185">Reference proteome</keyword>
<gene>
    <name evidence="9" type="ORF">JCM19239_4485</name>
</gene>
<keyword evidence="8" id="KW-0762">Sugar transport</keyword>
<keyword evidence="6 8" id="KW-1278">Translocase</keyword>
<comment type="catalytic activity">
    <reaction evidence="8">
        <text>D-galactose(out) + ATP + H2O = D-galactose(in) + ADP + phosphate + H(+)</text>
        <dbReference type="Rhea" id="RHEA:60156"/>
        <dbReference type="ChEBI" id="CHEBI:4139"/>
        <dbReference type="ChEBI" id="CHEBI:15377"/>
        <dbReference type="ChEBI" id="CHEBI:15378"/>
        <dbReference type="ChEBI" id="CHEBI:30616"/>
        <dbReference type="ChEBI" id="CHEBI:43474"/>
        <dbReference type="ChEBI" id="CHEBI:456216"/>
        <dbReference type="EC" id="7.5.2.11"/>
    </reaction>
</comment>
<evidence type="ECO:0000256" key="2">
    <source>
        <dbReference type="ARBA" id="ARBA00022475"/>
    </source>
</evidence>
<evidence type="ECO:0000256" key="5">
    <source>
        <dbReference type="ARBA" id="ARBA00022840"/>
    </source>
</evidence>
<evidence type="ECO:0000256" key="4">
    <source>
        <dbReference type="ARBA" id="ARBA00022741"/>
    </source>
</evidence>
<dbReference type="EMBL" id="BBMS01000130">
    <property type="protein sequence ID" value="GAL31087.1"/>
    <property type="molecule type" value="Genomic_DNA"/>
</dbReference>
<keyword evidence="1 8" id="KW-0813">Transport</keyword>
<keyword evidence="4 8" id="KW-0547">Nucleotide-binding</keyword>
<keyword evidence="7 8" id="KW-0472">Membrane</keyword>
<keyword evidence="2" id="KW-1003">Cell membrane</keyword>
<evidence type="ECO:0000313" key="9">
    <source>
        <dbReference type="EMBL" id="GAL31087.1"/>
    </source>
</evidence>
<keyword evidence="8" id="KW-0997">Cell inner membrane</keyword>
<dbReference type="InterPro" id="IPR050107">
    <property type="entry name" value="ABC_carbohydrate_import_ATPase"/>
</dbReference>
<keyword evidence="5 8" id="KW-0067">ATP-binding</keyword>
<dbReference type="Proteomes" id="UP000029223">
    <property type="component" value="Unassembled WGS sequence"/>
</dbReference>
<evidence type="ECO:0000256" key="8">
    <source>
        <dbReference type="RuleBase" id="RU367029"/>
    </source>
</evidence>
<dbReference type="GO" id="GO:0005524">
    <property type="term" value="F:ATP binding"/>
    <property type="evidence" value="ECO:0007669"/>
    <property type="project" value="UniProtKB-KW"/>
</dbReference>
<comment type="function">
    <text evidence="8">Part of an ABC transporter complex involved in carbohydrate import. Could be involved in ribose, galactose and/or methyl galactoside import. Responsible for energy coupling to the transport system.</text>
</comment>
<reference evidence="10" key="1">
    <citation type="submission" date="2014-09" db="EMBL/GenBank/DDBJ databases">
        <title>Vibrio variabilis JCM 19239. (C206) whole genome shotgun sequence.</title>
        <authorList>
            <person name="Sawabe T."/>
            <person name="Meirelles P."/>
            <person name="Nakanishi M."/>
            <person name="Sayaka M."/>
            <person name="Hattori M."/>
            <person name="Ohkuma M."/>
        </authorList>
    </citation>
    <scope>NUCLEOTIDE SEQUENCE [LARGE SCALE GENOMIC DNA]</scope>
    <source>
        <strain evidence="10">JCM 19239</strain>
    </source>
</reference>
<protein>
    <recommendedName>
        <fullName evidence="8">Ribose/galactose/methyl galactoside import ATP-binding protein</fullName>
        <ecNumber evidence="8">7.5.2.11</ecNumber>
    </recommendedName>
</protein>
<reference evidence="10" key="2">
    <citation type="submission" date="2014-09" db="EMBL/GenBank/DDBJ databases">
        <authorList>
            <consortium name="NBRP consortium"/>
            <person name="Sawabe T."/>
            <person name="Meirelles P."/>
            <person name="Nakanishi M."/>
            <person name="Sayaka M."/>
            <person name="Hattori M."/>
            <person name="Ohkuma M."/>
        </authorList>
    </citation>
    <scope>NUCLEOTIDE SEQUENCE [LARGE SCALE GENOMIC DNA]</scope>
    <source>
        <strain evidence="10">JCM 19239</strain>
    </source>
</reference>
<evidence type="ECO:0000256" key="1">
    <source>
        <dbReference type="ARBA" id="ARBA00022448"/>
    </source>
</evidence>
<proteinExistence type="inferred from homology"/>
<dbReference type="PANTHER" id="PTHR43790:SF7">
    <property type="entry name" value="GALACTOSE_METHYL GALACTOSIDE IMPORT ATP-BINDING PROTEIN MGLA"/>
    <property type="match status" value="1"/>
</dbReference>
<comment type="caution">
    <text evidence="9">The sequence shown here is derived from an EMBL/GenBank/DDBJ whole genome shotgun (WGS) entry which is preliminary data.</text>
</comment>
<name>A0ABQ0JQP6_9VIBR</name>
<sequence length="65" mass="7692">MYISHKMEEIFAICDDITILRDGQWVDTRPLKGLTMDSIIAMMVGRELTQRFPEKAMFRKKPFLK</sequence>
<evidence type="ECO:0000256" key="7">
    <source>
        <dbReference type="ARBA" id="ARBA00023136"/>
    </source>
</evidence>
<accession>A0ABQ0JQP6</accession>
<evidence type="ECO:0000256" key="6">
    <source>
        <dbReference type="ARBA" id="ARBA00022967"/>
    </source>
</evidence>